<dbReference type="Proteomes" id="UP001066276">
    <property type="component" value="Chromosome 7"/>
</dbReference>
<feature type="compositionally biased region" description="Low complexity" evidence="1">
    <location>
        <begin position="57"/>
        <end position="71"/>
    </location>
</feature>
<name>A0AAV7PNQ7_PLEWA</name>
<organism evidence="2 3">
    <name type="scientific">Pleurodeles waltl</name>
    <name type="common">Iberian ribbed newt</name>
    <dbReference type="NCBI Taxonomy" id="8319"/>
    <lineage>
        <taxon>Eukaryota</taxon>
        <taxon>Metazoa</taxon>
        <taxon>Chordata</taxon>
        <taxon>Craniata</taxon>
        <taxon>Vertebrata</taxon>
        <taxon>Euteleostomi</taxon>
        <taxon>Amphibia</taxon>
        <taxon>Batrachia</taxon>
        <taxon>Caudata</taxon>
        <taxon>Salamandroidea</taxon>
        <taxon>Salamandridae</taxon>
        <taxon>Pleurodelinae</taxon>
        <taxon>Pleurodeles</taxon>
    </lineage>
</organism>
<evidence type="ECO:0000313" key="2">
    <source>
        <dbReference type="EMBL" id="KAJ1128859.1"/>
    </source>
</evidence>
<protein>
    <submittedName>
        <fullName evidence="2">Uncharacterized protein</fullName>
    </submittedName>
</protein>
<accession>A0AAV7PNQ7</accession>
<sequence>MAAGPAGVGPPDRVSREHESGGPDATTRFPAWHRVSPPPRTGVVSGPGRSLRRGRARLTPSPRRSLRSATSAVGCHRPPPWSPESGRSPSSMDPEGPLIYLAAPSVWVAEHPSAAILTIQLLPVIS</sequence>
<evidence type="ECO:0000256" key="1">
    <source>
        <dbReference type="SAM" id="MobiDB-lite"/>
    </source>
</evidence>
<keyword evidence="3" id="KW-1185">Reference proteome</keyword>
<reference evidence="2" key="1">
    <citation type="journal article" date="2022" name="bioRxiv">
        <title>Sequencing and chromosome-scale assembly of the giantPleurodeles waltlgenome.</title>
        <authorList>
            <person name="Brown T."/>
            <person name="Elewa A."/>
            <person name="Iarovenko S."/>
            <person name="Subramanian E."/>
            <person name="Araus A.J."/>
            <person name="Petzold A."/>
            <person name="Susuki M."/>
            <person name="Suzuki K.-i.T."/>
            <person name="Hayashi T."/>
            <person name="Toyoda A."/>
            <person name="Oliveira C."/>
            <person name="Osipova E."/>
            <person name="Leigh N.D."/>
            <person name="Simon A."/>
            <person name="Yun M.H."/>
        </authorList>
    </citation>
    <scope>NUCLEOTIDE SEQUENCE</scope>
    <source>
        <strain evidence="2">20211129_DDA</strain>
        <tissue evidence="2">Liver</tissue>
    </source>
</reference>
<dbReference type="EMBL" id="JANPWB010000011">
    <property type="protein sequence ID" value="KAJ1128859.1"/>
    <property type="molecule type" value="Genomic_DNA"/>
</dbReference>
<comment type="caution">
    <text evidence="2">The sequence shown here is derived from an EMBL/GenBank/DDBJ whole genome shotgun (WGS) entry which is preliminary data.</text>
</comment>
<dbReference type="AlphaFoldDB" id="A0AAV7PNQ7"/>
<gene>
    <name evidence="2" type="ORF">NDU88_007231</name>
</gene>
<evidence type="ECO:0000313" key="3">
    <source>
        <dbReference type="Proteomes" id="UP001066276"/>
    </source>
</evidence>
<feature type="region of interest" description="Disordered" evidence="1">
    <location>
        <begin position="1"/>
        <end position="94"/>
    </location>
</feature>
<proteinExistence type="predicted"/>